<dbReference type="AlphaFoldDB" id="A0A447CXR1"/>
<dbReference type="EMBL" id="UWOC01000161">
    <property type="protein sequence ID" value="VCU10122.1"/>
    <property type="molecule type" value="Genomic_DNA"/>
</dbReference>
<accession>A0A447CXR1</accession>
<proteinExistence type="predicted"/>
<name>A0A447CXR1_9BRAD</name>
<dbReference type="Proteomes" id="UP000289200">
    <property type="component" value="Unassembled WGS sequence"/>
</dbReference>
<evidence type="ECO:0000313" key="1">
    <source>
        <dbReference type="EMBL" id="VCU10122.1"/>
    </source>
</evidence>
<gene>
    <name evidence="1" type="ORF">RHODGE_RHODGE_03308</name>
</gene>
<reference evidence="2" key="1">
    <citation type="submission" date="2018-10" db="EMBL/GenBank/DDBJ databases">
        <authorList>
            <person name="Peiro R."/>
            <person name="Begona"/>
            <person name="Cbmso G."/>
            <person name="Lopez M."/>
            <person name="Gonzalez S."/>
            <person name="Sacristan E."/>
            <person name="Castillo E."/>
        </authorList>
    </citation>
    <scope>NUCLEOTIDE SEQUENCE [LARGE SCALE GENOMIC DNA]</scope>
</reference>
<comment type="caution">
    <text evidence="1">The sequence shown here is derived from an EMBL/GenBank/DDBJ whole genome shotgun (WGS) entry which is preliminary data.</text>
</comment>
<organism evidence="1 2">
    <name type="scientific">Rhodoplanes serenus</name>
    <dbReference type="NCBI Taxonomy" id="200615"/>
    <lineage>
        <taxon>Bacteria</taxon>
        <taxon>Pseudomonadati</taxon>
        <taxon>Pseudomonadota</taxon>
        <taxon>Alphaproteobacteria</taxon>
        <taxon>Hyphomicrobiales</taxon>
        <taxon>Nitrobacteraceae</taxon>
        <taxon>Rhodoplanes</taxon>
    </lineage>
</organism>
<evidence type="ECO:0000313" key="2">
    <source>
        <dbReference type="Proteomes" id="UP000289200"/>
    </source>
</evidence>
<keyword evidence="2" id="KW-1185">Reference proteome</keyword>
<sequence>MANHPNRSVTKQLLNDLLAYETDGANPTDGRRVIRDERLRLGAAIARDAKRANTERAIKAIKHPASNQGQAQAAAMRDELARLPAADHLSVVIAHARATLKAWST</sequence>
<protein>
    <submittedName>
        <fullName evidence="1">Uncharacterized protein</fullName>
    </submittedName>
</protein>
<dbReference type="RefSeq" id="WP_129610041.1">
    <property type="nucleotide sequence ID" value="NZ_UWOC01000161.1"/>
</dbReference>